<evidence type="ECO:0000256" key="4">
    <source>
        <dbReference type="SAM" id="MobiDB-lite"/>
    </source>
</evidence>
<dbReference type="CDD" id="cd01392">
    <property type="entry name" value="HTH_LacI"/>
    <property type="match status" value="1"/>
</dbReference>
<dbReference type="GO" id="GO:0000976">
    <property type="term" value="F:transcription cis-regulatory region binding"/>
    <property type="evidence" value="ECO:0007669"/>
    <property type="project" value="TreeGrafter"/>
</dbReference>
<evidence type="ECO:0000313" key="6">
    <source>
        <dbReference type="EMBL" id="MBE1605742.1"/>
    </source>
</evidence>
<dbReference type="Pfam" id="PF00356">
    <property type="entry name" value="LacI"/>
    <property type="match status" value="1"/>
</dbReference>
<dbReference type="SUPFAM" id="SSF47413">
    <property type="entry name" value="lambda repressor-like DNA-binding domains"/>
    <property type="match status" value="1"/>
</dbReference>
<evidence type="ECO:0000256" key="1">
    <source>
        <dbReference type="ARBA" id="ARBA00023015"/>
    </source>
</evidence>
<dbReference type="InterPro" id="IPR000843">
    <property type="entry name" value="HTH_LacI"/>
</dbReference>
<keyword evidence="1" id="KW-0805">Transcription regulation</keyword>
<dbReference type="InterPro" id="IPR028082">
    <property type="entry name" value="Peripla_BP_I"/>
</dbReference>
<dbReference type="EMBL" id="JADBEM010000001">
    <property type="protein sequence ID" value="MBE1605742.1"/>
    <property type="molecule type" value="Genomic_DNA"/>
</dbReference>
<reference evidence="6" key="1">
    <citation type="submission" date="2020-10" db="EMBL/GenBank/DDBJ databases">
        <title>Sequencing the genomes of 1000 actinobacteria strains.</title>
        <authorList>
            <person name="Klenk H.-P."/>
        </authorList>
    </citation>
    <scope>NUCLEOTIDE SEQUENCE</scope>
    <source>
        <strain evidence="6">DSM 45354</strain>
    </source>
</reference>
<dbReference type="GO" id="GO:0003700">
    <property type="term" value="F:DNA-binding transcription factor activity"/>
    <property type="evidence" value="ECO:0007669"/>
    <property type="project" value="TreeGrafter"/>
</dbReference>
<keyword evidence="2 6" id="KW-0238">DNA-binding</keyword>
<dbReference type="Gene3D" id="1.10.260.40">
    <property type="entry name" value="lambda repressor-like DNA-binding domains"/>
    <property type="match status" value="1"/>
</dbReference>
<sequence length="334" mass="36131">MNTERRPTLRQVADLAGVSHQTVSRYFRPNSGLLPETAERVRAAVETLGYRPNLVARSMRTRRSGMLGVVLPGWVGPERTVAAACEEARSSGYRVEIVIGLDEGPESLWARVEELLASGQVEGVLSVSPMDPADLAPAGMVVQVDEYDHRLRAVDAVAEDQETMIEIVRRLSELGHRDLLHVGGPQGWPSARLRMAGYLEACRRYGLRTHGEPSGPWHPETGRQGILALPDDTPVTAVVAASDDIGVGVLGAAHSRGWAVPGRLSVTGWDDRLLARYAAPALSTVIVDRETAGRHAMRRLIAAVEGRPEPAGPTTPLTRIEFRESTGPPMTEAS</sequence>
<feature type="region of interest" description="Disordered" evidence="4">
    <location>
        <begin position="307"/>
        <end position="334"/>
    </location>
</feature>
<evidence type="ECO:0000256" key="2">
    <source>
        <dbReference type="ARBA" id="ARBA00023125"/>
    </source>
</evidence>
<dbReference type="Pfam" id="PF13377">
    <property type="entry name" value="Peripla_BP_3"/>
    <property type="match status" value="1"/>
</dbReference>
<dbReference type="SMART" id="SM00354">
    <property type="entry name" value="HTH_LACI"/>
    <property type="match status" value="1"/>
</dbReference>
<proteinExistence type="predicted"/>
<dbReference type="PANTHER" id="PTHR30146">
    <property type="entry name" value="LACI-RELATED TRANSCRIPTIONAL REPRESSOR"/>
    <property type="match status" value="1"/>
</dbReference>
<dbReference type="Gene3D" id="3.40.50.2300">
    <property type="match status" value="2"/>
</dbReference>
<organism evidence="6 7">
    <name type="scientific">Actinopolymorpha pittospori</name>
    <dbReference type="NCBI Taxonomy" id="648752"/>
    <lineage>
        <taxon>Bacteria</taxon>
        <taxon>Bacillati</taxon>
        <taxon>Actinomycetota</taxon>
        <taxon>Actinomycetes</taxon>
        <taxon>Propionibacteriales</taxon>
        <taxon>Actinopolymorphaceae</taxon>
        <taxon>Actinopolymorpha</taxon>
    </lineage>
</organism>
<keyword evidence="3" id="KW-0804">Transcription</keyword>
<name>A0A927MYN7_9ACTN</name>
<dbReference type="AlphaFoldDB" id="A0A927MYN7"/>
<dbReference type="PROSITE" id="PS50932">
    <property type="entry name" value="HTH_LACI_2"/>
    <property type="match status" value="1"/>
</dbReference>
<feature type="domain" description="HTH lacI-type" evidence="5">
    <location>
        <begin position="7"/>
        <end position="61"/>
    </location>
</feature>
<evidence type="ECO:0000256" key="3">
    <source>
        <dbReference type="ARBA" id="ARBA00023163"/>
    </source>
</evidence>
<dbReference type="InterPro" id="IPR010982">
    <property type="entry name" value="Lambda_DNA-bd_dom_sf"/>
</dbReference>
<evidence type="ECO:0000259" key="5">
    <source>
        <dbReference type="PROSITE" id="PS50932"/>
    </source>
</evidence>
<accession>A0A927MYN7</accession>
<keyword evidence="7" id="KW-1185">Reference proteome</keyword>
<gene>
    <name evidence="6" type="ORF">HEB94_002590</name>
</gene>
<dbReference type="InterPro" id="IPR046335">
    <property type="entry name" value="LacI/GalR-like_sensor"/>
</dbReference>
<protein>
    <submittedName>
        <fullName evidence="6">DNA-binding LacI/PurR family transcriptional regulator</fullName>
    </submittedName>
</protein>
<dbReference type="Proteomes" id="UP000638648">
    <property type="component" value="Unassembled WGS sequence"/>
</dbReference>
<dbReference type="RefSeq" id="WP_192750001.1">
    <property type="nucleotide sequence ID" value="NZ_BAABJL010000060.1"/>
</dbReference>
<dbReference type="PANTHER" id="PTHR30146:SF109">
    <property type="entry name" value="HTH-TYPE TRANSCRIPTIONAL REGULATOR GALS"/>
    <property type="match status" value="1"/>
</dbReference>
<evidence type="ECO:0000313" key="7">
    <source>
        <dbReference type="Proteomes" id="UP000638648"/>
    </source>
</evidence>
<dbReference type="SUPFAM" id="SSF53822">
    <property type="entry name" value="Periplasmic binding protein-like I"/>
    <property type="match status" value="1"/>
</dbReference>
<comment type="caution">
    <text evidence="6">The sequence shown here is derived from an EMBL/GenBank/DDBJ whole genome shotgun (WGS) entry which is preliminary data.</text>
</comment>